<keyword evidence="1" id="KW-0812">Transmembrane</keyword>
<dbReference type="EMBL" id="PVTD01000020">
    <property type="protein sequence ID" value="PRY19599.1"/>
    <property type="molecule type" value="Genomic_DNA"/>
</dbReference>
<evidence type="ECO:0000313" key="3">
    <source>
        <dbReference type="Proteomes" id="UP000239480"/>
    </source>
</evidence>
<feature type="transmembrane region" description="Helical" evidence="1">
    <location>
        <begin position="123"/>
        <end position="141"/>
    </location>
</feature>
<keyword evidence="1" id="KW-1133">Transmembrane helix</keyword>
<keyword evidence="3" id="KW-1185">Reference proteome</keyword>
<evidence type="ECO:0000256" key="1">
    <source>
        <dbReference type="SAM" id="Phobius"/>
    </source>
</evidence>
<evidence type="ECO:0000313" key="2">
    <source>
        <dbReference type="EMBL" id="PRY19599.1"/>
    </source>
</evidence>
<feature type="transmembrane region" description="Helical" evidence="1">
    <location>
        <begin position="90"/>
        <end position="111"/>
    </location>
</feature>
<dbReference type="RefSeq" id="WP_106208379.1">
    <property type="nucleotide sequence ID" value="NZ_PVTD01000020.1"/>
</dbReference>
<protein>
    <submittedName>
        <fullName evidence="2">Putative membrane protein</fullName>
    </submittedName>
</protein>
<dbReference type="PANTHER" id="PTHR36974">
    <property type="entry name" value="MEMBRANE PROTEIN-RELATED"/>
    <property type="match status" value="1"/>
</dbReference>
<dbReference type="PANTHER" id="PTHR36974:SF1">
    <property type="entry name" value="DOXX FAMILY MEMBRANE PROTEIN"/>
    <property type="match status" value="1"/>
</dbReference>
<comment type="caution">
    <text evidence="2">The sequence shown here is derived from an EMBL/GenBank/DDBJ whole genome shotgun (WGS) entry which is preliminary data.</text>
</comment>
<keyword evidence="1" id="KW-0472">Membrane</keyword>
<dbReference type="OrthoDB" id="327939at2"/>
<proteinExistence type="predicted"/>
<gene>
    <name evidence="2" type="ORF">CLV78_12015</name>
</gene>
<reference evidence="2 3" key="1">
    <citation type="submission" date="2018-03" db="EMBL/GenBank/DDBJ databases">
        <title>Genomic Encyclopedia of Archaeal and Bacterial Type Strains, Phase II (KMG-II): from individual species to whole genera.</title>
        <authorList>
            <person name="Goeker M."/>
        </authorList>
    </citation>
    <scope>NUCLEOTIDE SEQUENCE [LARGE SCALE GENOMIC DNA]</scope>
    <source>
        <strain evidence="2 3">DSM 29328</strain>
    </source>
</reference>
<name>A0A2T0REN0_9RHOB</name>
<feature type="transmembrane region" description="Helical" evidence="1">
    <location>
        <begin position="27"/>
        <end position="48"/>
    </location>
</feature>
<accession>A0A2T0REN0</accession>
<feature type="transmembrane region" description="Helical" evidence="1">
    <location>
        <begin position="60"/>
        <end position="84"/>
    </location>
</feature>
<sequence>MTTPIIILCLLLLPVLASWVIGGAEKARFGGVLGIALAFAFFGLGHYAQTEAMTQMLPPFVPFARSLVLATGVPEYAIALGILFPVSRRLAGLMAIAVLIAFFPANIYAAFNQTGMGGHRWGPLYLLVRAPLQALLIWWTWHFAVRSTNTTRPFLNWHSGSPG</sequence>
<dbReference type="AlphaFoldDB" id="A0A2T0REN0"/>
<organism evidence="2 3">
    <name type="scientific">Aliiruegeria haliotis</name>
    <dbReference type="NCBI Taxonomy" id="1280846"/>
    <lineage>
        <taxon>Bacteria</taxon>
        <taxon>Pseudomonadati</taxon>
        <taxon>Pseudomonadota</taxon>
        <taxon>Alphaproteobacteria</taxon>
        <taxon>Rhodobacterales</taxon>
        <taxon>Roseobacteraceae</taxon>
        <taxon>Aliiruegeria</taxon>
    </lineage>
</organism>
<dbReference type="Proteomes" id="UP000239480">
    <property type="component" value="Unassembled WGS sequence"/>
</dbReference>